<proteinExistence type="predicted"/>
<dbReference type="AlphaFoldDB" id="A0A6P0GH04"/>
<name>A0A6P0GH04_9ACTN</name>
<dbReference type="Gene3D" id="3.40.960.10">
    <property type="entry name" value="VSR Endonuclease"/>
    <property type="match status" value="1"/>
</dbReference>
<organism evidence="1 2">
    <name type="scientific">Geodermatophilus normandii</name>
    <dbReference type="NCBI Taxonomy" id="1137989"/>
    <lineage>
        <taxon>Bacteria</taxon>
        <taxon>Bacillati</taxon>
        <taxon>Actinomycetota</taxon>
        <taxon>Actinomycetes</taxon>
        <taxon>Geodermatophilales</taxon>
        <taxon>Geodermatophilaceae</taxon>
        <taxon>Geodermatophilus</taxon>
    </lineage>
</organism>
<sequence length="289" mass="31756">MPEPPPDLLRRPFRGSEALRQGLLTRGQLRTSAWRRLRPDVYVAADRAVTHLTRADAVALVAPPQAVFGGRTAAVRHGARHLAGPDDPVEVVLPPGIRWHPTSGVLVRTASLDGDVVTDGRWCWTTPTRTALDLVRRGPEDEAVVLLDQLVLTGVADLAAVRAAAVALPRCRGSAQARRVTTLADGLAESPQETRLRLLLVRSGLPAPVAQHVVRHGSRFVARVDFAWPDCRLALEYDGTWHGEREQFARDRERLNRLLAAGWRVVFVTARDLYRPQELVARVAANLAA</sequence>
<dbReference type="SUPFAM" id="SSF52980">
    <property type="entry name" value="Restriction endonuclease-like"/>
    <property type="match status" value="1"/>
</dbReference>
<evidence type="ECO:0000313" key="1">
    <source>
        <dbReference type="EMBL" id="NEM06563.1"/>
    </source>
</evidence>
<reference evidence="1 2" key="1">
    <citation type="submission" date="2019-12" db="EMBL/GenBank/DDBJ databases">
        <title>WGS of CPCC 203550 I12A-02606.</title>
        <authorList>
            <person name="Jiang Z."/>
        </authorList>
    </citation>
    <scope>NUCLEOTIDE SEQUENCE [LARGE SCALE GENOMIC DNA]</scope>
    <source>
        <strain evidence="1 2">I12A-02606</strain>
    </source>
</reference>
<evidence type="ECO:0008006" key="3">
    <source>
        <dbReference type="Google" id="ProtNLM"/>
    </source>
</evidence>
<accession>A0A6P0GH04</accession>
<protein>
    <recommendedName>
        <fullName evidence="3">DUF559 domain-containing protein</fullName>
    </recommendedName>
</protein>
<dbReference type="EMBL" id="JAAGWE010000017">
    <property type="protein sequence ID" value="NEM06563.1"/>
    <property type="molecule type" value="Genomic_DNA"/>
</dbReference>
<dbReference type="Proteomes" id="UP000471126">
    <property type="component" value="Unassembled WGS sequence"/>
</dbReference>
<gene>
    <name evidence="1" type="ORF">GCU54_11125</name>
</gene>
<dbReference type="RefSeq" id="WP_163476703.1">
    <property type="nucleotide sequence ID" value="NZ_JAAGWE010000017.1"/>
</dbReference>
<comment type="caution">
    <text evidence="1">The sequence shown here is derived from an EMBL/GenBank/DDBJ whole genome shotgun (WGS) entry which is preliminary data.</text>
</comment>
<evidence type="ECO:0000313" key="2">
    <source>
        <dbReference type="Proteomes" id="UP000471126"/>
    </source>
</evidence>
<dbReference type="InterPro" id="IPR011335">
    <property type="entry name" value="Restrct_endonuc-II-like"/>
</dbReference>